<geneLocation type="plasmid" evidence="11">
    <name>unnamed2</name>
</geneLocation>
<sequence length="394" mass="41840">MSEFHGATTALTFNSGSSSLKFGLYRFEKSEPVALISGEIETIGEGYCRIRANDAAGDTLIDEKLPMRSPSDGVSRLGALFDRAKASAPTAIGHRIVHGGPSLRTHCLIDDAVLQTLDAAVCFAPLHVPPALAVIRYAREHFPGLPQVACFDTAFHATMPEVATTLPLPHELRARGIQRYGFHGLSCESIVRQLGRNFADKLVIAHLGNGASVTAVKAGHSIDTSMGLTPAGGVIMGTRTGDIDPGILLYLMRGEHLDADDLEDLINRRSGLAGISGVSSDVRKLNAVEATEPKARLALDMFRISVAKQIAGMIVALGGIDTLVFTGGIGEHDGGARAGIVERLSWCGIHLDGDHNGEGCNSHSDVNGRTTVLVLTSREDDEIARQTRLLARAD</sequence>
<feature type="binding site" evidence="9">
    <location>
        <position position="21"/>
    </location>
    <ligand>
        <name>ATP</name>
        <dbReference type="ChEBI" id="CHEBI:30616"/>
    </ligand>
</feature>
<dbReference type="InterPro" id="IPR043129">
    <property type="entry name" value="ATPase_NBD"/>
</dbReference>
<dbReference type="Pfam" id="PF00871">
    <property type="entry name" value="Acetate_kinase"/>
    <property type="match status" value="1"/>
</dbReference>
<dbReference type="InterPro" id="IPR000890">
    <property type="entry name" value="Aliphatic_acid_kin_short-chain"/>
</dbReference>
<dbReference type="RefSeq" id="WP_121150246.1">
    <property type="nucleotide sequence ID" value="NZ_CP032827.1"/>
</dbReference>
<feature type="site" description="Transition state stabilizer" evidence="9">
    <location>
        <position position="183"/>
    </location>
</feature>
<feature type="binding site" evidence="9">
    <location>
        <begin position="328"/>
        <end position="332"/>
    </location>
    <ligand>
        <name>ATP</name>
        <dbReference type="ChEBI" id="CHEBI:30616"/>
    </ligand>
</feature>
<keyword evidence="11" id="KW-0614">Plasmid</keyword>
<protein>
    <recommendedName>
        <fullName evidence="9">Acetate kinase</fullName>
        <ecNumber evidence="9">2.7.2.1</ecNumber>
    </recommendedName>
    <alternativeName>
        <fullName evidence="9">Acetokinase</fullName>
    </alternativeName>
</protein>
<reference evidence="11 12" key="1">
    <citation type="submission" date="2018-09" db="EMBL/GenBank/DDBJ databases">
        <title>Sphingomonas peninsula sp. nov., isolated from fildes peninsula, Antarctic soil.</title>
        <authorList>
            <person name="Yingchao G."/>
        </authorList>
    </citation>
    <scope>NUCLEOTIDE SEQUENCE [LARGE SCALE GENOMIC DNA]</scope>
    <source>
        <strain evidence="11 12">YZ-8</strain>
        <plasmid evidence="11 12">unnamed2</plasmid>
    </source>
</reference>
<feature type="binding site" evidence="9">
    <location>
        <position position="14"/>
    </location>
    <ligand>
        <name>Mg(2+)</name>
        <dbReference type="ChEBI" id="CHEBI:18420"/>
    </ligand>
</feature>
<evidence type="ECO:0000256" key="8">
    <source>
        <dbReference type="ARBA" id="ARBA00022842"/>
    </source>
</evidence>
<feature type="site" description="Transition state stabilizer" evidence="9">
    <location>
        <position position="239"/>
    </location>
</feature>
<evidence type="ECO:0000256" key="6">
    <source>
        <dbReference type="ARBA" id="ARBA00022777"/>
    </source>
</evidence>
<dbReference type="GO" id="GO:0005829">
    <property type="term" value="C:cytosol"/>
    <property type="evidence" value="ECO:0007669"/>
    <property type="project" value="TreeGrafter"/>
</dbReference>
<keyword evidence="12" id="KW-1185">Reference proteome</keyword>
<dbReference type="InterPro" id="IPR004372">
    <property type="entry name" value="Ac/propionate_kinase"/>
</dbReference>
<dbReference type="PROSITE" id="PS01076">
    <property type="entry name" value="ACETATE_KINASE_2"/>
    <property type="match status" value="1"/>
</dbReference>
<comment type="subunit">
    <text evidence="9">Homodimer.</text>
</comment>
<comment type="subcellular location">
    <subcellularLocation>
        <location evidence="9">Cytoplasm</location>
    </subcellularLocation>
</comment>
<dbReference type="NCBIfam" id="TIGR00016">
    <property type="entry name" value="ackA"/>
    <property type="match status" value="1"/>
</dbReference>
<feature type="binding site" evidence="9">
    <location>
        <position position="95"/>
    </location>
    <ligand>
        <name>substrate</name>
    </ligand>
</feature>
<comment type="similarity">
    <text evidence="1 9 10">Belongs to the acetokinase family.</text>
</comment>
<evidence type="ECO:0000256" key="9">
    <source>
        <dbReference type="HAMAP-Rule" id="MF_00020"/>
    </source>
</evidence>
<dbReference type="EC" id="2.7.2.1" evidence="9"/>
<evidence type="ECO:0000256" key="5">
    <source>
        <dbReference type="ARBA" id="ARBA00022741"/>
    </source>
</evidence>
<comment type="function">
    <text evidence="9">Catalyzes the formation of acetyl phosphate from acetate and ATP. Can also catalyze the reverse reaction.</text>
</comment>
<evidence type="ECO:0000256" key="10">
    <source>
        <dbReference type="RuleBase" id="RU003835"/>
    </source>
</evidence>
<evidence type="ECO:0000313" key="11">
    <source>
        <dbReference type="EMBL" id="AYJ84565.1"/>
    </source>
</evidence>
<dbReference type="Proteomes" id="UP000276254">
    <property type="component" value="Plasmid unnamed2"/>
</dbReference>
<keyword evidence="2 9" id="KW-0963">Cytoplasm</keyword>
<accession>A0A494THA0</accession>
<dbReference type="UniPathway" id="UPA00340">
    <property type="reaction ID" value="UER00458"/>
</dbReference>
<keyword evidence="6 9" id="KW-0418">Kinase</keyword>
<dbReference type="KEGG" id="spha:D3Y57_00080"/>
<evidence type="ECO:0000256" key="3">
    <source>
        <dbReference type="ARBA" id="ARBA00022679"/>
    </source>
</evidence>
<dbReference type="EMBL" id="CP032827">
    <property type="protein sequence ID" value="AYJ84565.1"/>
    <property type="molecule type" value="Genomic_DNA"/>
</dbReference>
<proteinExistence type="inferred from homology"/>
<evidence type="ECO:0000256" key="7">
    <source>
        <dbReference type="ARBA" id="ARBA00022840"/>
    </source>
</evidence>
<keyword evidence="7 9" id="KW-0067">ATP-binding</keyword>
<feature type="binding site" evidence="9">
    <location>
        <begin position="206"/>
        <end position="210"/>
    </location>
    <ligand>
        <name>ATP</name>
        <dbReference type="ChEBI" id="CHEBI:30616"/>
    </ligand>
</feature>
<comment type="catalytic activity">
    <reaction evidence="9">
        <text>acetate + ATP = acetyl phosphate + ADP</text>
        <dbReference type="Rhea" id="RHEA:11352"/>
        <dbReference type="ChEBI" id="CHEBI:22191"/>
        <dbReference type="ChEBI" id="CHEBI:30089"/>
        <dbReference type="ChEBI" id="CHEBI:30616"/>
        <dbReference type="ChEBI" id="CHEBI:456216"/>
        <dbReference type="EC" id="2.7.2.1"/>
    </reaction>
</comment>
<keyword evidence="8 9" id="KW-0460">Magnesium</keyword>
<feature type="binding site" evidence="9">
    <location>
        <begin position="281"/>
        <end position="283"/>
    </location>
    <ligand>
        <name>ATP</name>
        <dbReference type="ChEBI" id="CHEBI:30616"/>
    </ligand>
</feature>
<dbReference type="HAMAP" id="MF_00020">
    <property type="entry name" value="Acetate_kinase"/>
    <property type="match status" value="1"/>
</dbReference>
<keyword evidence="4 9" id="KW-0479">Metal-binding</keyword>
<comment type="pathway">
    <text evidence="9">Metabolic intermediate biosynthesis; acetyl-CoA biosynthesis; acetyl-CoA from acetate: step 1/2.</text>
</comment>
<feature type="active site" description="Proton donor/acceptor" evidence="9">
    <location>
        <position position="152"/>
    </location>
</feature>
<dbReference type="PANTHER" id="PTHR21060">
    <property type="entry name" value="ACETATE KINASE"/>
    <property type="match status" value="1"/>
</dbReference>
<dbReference type="GO" id="GO:0006085">
    <property type="term" value="P:acetyl-CoA biosynthetic process"/>
    <property type="evidence" value="ECO:0007669"/>
    <property type="project" value="UniProtKB-UniRule"/>
</dbReference>
<dbReference type="GO" id="GO:0006083">
    <property type="term" value="P:acetate metabolic process"/>
    <property type="evidence" value="ECO:0007669"/>
    <property type="project" value="TreeGrafter"/>
</dbReference>
<dbReference type="GO" id="GO:0005524">
    <property type="term" value="F:ATP binding"/>
    <property type="evidence" value="ECO:0007669"/>
    <property type="project" value="UniProtKB-KW"/>
</dbReference>
<dbReference type="PIRSF" id="PIRSF000722">
    <property type="entry name" value="Acetate_prop_kin"/>
    <property type="match status" value="1"/>
</dbReference>
<dbReference type="PRINTS" id="PR00471">
    <property type="entry name" value="ACETATEKNASE"/>
</dbReference>
<feature type="binding site" evidence="9">
    <location>
        <position position="379"/>
    </location>
    <ligand>
        <name>Mg(2+)</name>
        <dbReference type="ChEBI" id="CHEBI:18420"/>
    </ligand>
</feature>
<dbReference type="OrthoDB" id="9802453at2"/>
<dbReference type="GO" id="GO:0000287">
    <property type="term" value="F:magnesium ion binding"/>
    <property type="evidence" value="ECO:0007669"/>
    <property type="project" value="UniProtKB-UniRule"/>
</dbReference>
<dbReference type="Gene3D" id="3.30.420.40">
    <property type="match status" value="2"/>
</dbReference>
<organism evidence="11 12">
    <name type="scientific">Sphingomonas paeninsulae</name>
    <dbReference type="NCBI Taxonomy" id="2319844"/>
    <lineage>
        <taxon>Bacteria</taxon>
        <taxon>Pseudomonadati</taxon>
        <taxon>Pseudomonadota</taxon>
        <taxon>Alphaproteobacteria</taxon>
        <taxon>Sphingomonadales</taxon>
        <taxon>Sphingomonadaceae</taxon>
        <taxon>Sphingomonas</taxon>
    </lineage>
</organism>
<dbReference type="AlphaFoldDB" id="A0A494THA0"/>
<keyword evidence="3 9" id="KW-0808">Transferase</keyword>
<dbReference type="GO" id="GO:0008776">
    <property type="term" value="F:acetate kinase activity"/>
    <property type="evidence" value="ECO:0007669"/>
    <property type="project" value="UniProtKB-UniRule"/>
</dbReference>
<evidence type="ECO:0000256" key="4">
    <source>
        <dbReference type="ARBA" id="ARBA00022723"/>
    </source>
</evidence>
<keyword evidence="5 9" id="KW-0547">Nucleotide-binding</keyword>
<dbReference type="PANTHER" id="PTHR21060:SF21">
    <property type="entry name" value="ACETATE KINASE"/>
    <property type="match status" value="1"/>
</dbReference>
<gene>
    <name evidence="9" type="primary">ackA</name>
    <name evidence="11" type="ORF">D3Y57_00080</name>
</gene>
<evidence type="ECO:0000256" key="2">
    <source>
        <dbReference type="ARBA" id="ARBA00022490"/>
    </source>
</evidence>
<dbReference type="InterPro" id="IPR023865">
    <property type="entry name" value="Aliphatic_acid_kinase_CS"/>
</dbReference>
<name>A0A494THA0_SPHPE</name>
<comment type="cofactor">
    <cofactor evidence="9">
        <name>Mg(2+)</name>
        <dbReference type="ChEBI" id="CHEBI:18420"/>
    </cofactor>
    <cofactor evidence="9">
        <name>Mn(2+)</name>
        <dbReference type="ChEBI" id="CHEBI:29035"/>
    </cofactor>
    <text evidence="9">Mg(2+). Can also accept Mn(2+).</text>
</comment>
<evidence type="ECO:0000256" key="1">
    <source>
        <dbReference type="ARBA" id="ARBA00008748"/>
    </source>
</evidence>
<dbReference type="SUPFAM" id="SSF53067">
    <property type="entry name" value="Actin-like ATPase domain"/>
    <property type="match status" value="2"/>
</dbReference>
<evidence type="ECO:0000313" key="12">
    <source>
        <dbReference type="Proteomes" id="UP000276254"/>
    </source>
</evidence>